<reference evidence="2" key="1">
    <citation type="journal article" date="2024" name="Proc. Natl. Acad. Sci. U.S.A.">
        <title>Extraordinary preservation of gene collinearity over three hundred million years revealed in homosporous lycophytes.</title>
        <authorList>
            <person name="Li C."/>
            <person name="Wickell D."/>
            <person name="Kuo L.Y."/>
            <person name="Chen X."/>
            <person name="Nie B."/>
            <person name="Liao X."/>
            <person name="Peng D."/>
            <person name="Ji J."/>
            <person name="Jenkins J."/>
            <person name="Williams M."/>
            <person name="Shu S."/>
            <person name="Plott C."/>
            <person name="Barry K."/>
            <person name="Rajasekar S."/>
            <person name="Grimwood J."/>
            <person name="Han X."/>
            <person name="Sun S."/>
            <person name="Hou Z."/>
            <person name="He W."/>
            <person name="Dai G."/>
            <person name="Sun C."/>
            <person name="Schmutz J."/>
            <person name="Leebens-Mack J.H."/>
            <person name="Li F.W."/>
            <person name="Wang L."/>
        </authorList>
    </citation>
    <scope>NUCLEOTIDE SEQUENCE [LARGE SCALE GENOMIC DNA]</scope>
    <source>
        <strain evidence="2">cv. PW_Plant_1</strain>
    </source>
</reference>
<dbReference type="EMBL" id="CM055107">
    <property type="protein sequence ID" value="KAJ7526969.1"/>
    <property type="molecule type" value="Genomic_DNA"/>
</dbReference>
<accession>A0ACC2BB04</accession>
<evidence type="ECO:0000313" key="2">
    <source>
        <dbReference type="Proteomes" id="UP001162992"/>
    </source>
</evidence>
<keyword evidence="2" id="KW-1185">Reference proteome</keyword>
<comment type="caution">
    <text evidence="1">The sequence shown here is derived from an EMBL/GenBank/DDBJ whole genome shotgun (WGS) entry which is preliminary data.</text>
</comment>
<dbReference type="Proteomes" id="UP001162992">
    <property type="component" value="Chromosome 16"/>
</dbReference>
<sequence>MLEADSKLYSHAHVAGLKRLSARANAAPQFHHRKVFFSFSDYGRSVITALKAHSVQIAAPLSEAEFQRIEATFKFCFPPDLRGILQEGLPVGAGFPDWRNGGSQQLRMWVNLPIVGICEAVEKGWFWWRKWGARPKDLDQAAMVARKALKKAPILLPVYGHCYMPTSPNRAGNPVFFIHQLEAFNCGFDVAEFFQQELFLLRDHNLPFQLPPLVDSVRPKLDAFGWNWEGSGRDAEIWDKNSDASTRNSDGLGRSSEASSDQEQRVSKSSVSSASSGEHSSWENTDEISEHKFYSSEALSRLSVIPLNESEKVVRRIEFWTDFIAKRQKSRNAAALASRDPAEPLSGAEADEDIDEFSTNIAPKWLGKVLNNISAHLRRGGWKEDDISEIVDASSPRSGGNIQPLDRQSVLEGLVLQLDFLSASLTKAGWSGQDVAETLSFDNQGKSPLKIPPKVAARIAPLASYVANA</sequence>
<proteinExistence type="predicted"/>
<protein>
    <submittedName>
        <fullName evidence="1">Uncharacterized protein</fullName>
    </submittedName>
</protein>
<organism evidence="1 2">
    <name type="scientific">Diphasiastrum complanatum</name>
    <name type="common">Issler's clubmoss</name>
    <name type="synonym">Lycopodium complanatum</name>
    <dbReference type="NCBI Taxonomy" id="34168"/>
    <lineage>
        <taxon>Eukaryota</taxon>
        <taxon>Viridiplantae</taxon>
        <taxon>Streptophyta</taxon>
        <taxon>Embryophyta</taxon>
        <taxon>Tracheophyta</taxon>
        <taxon>Lycopodiopsida</taxon>
        <taxon>Lycopodiales</taxon>
        <taxon>Lycopodiaceae</taxon>
        <taxon>Lycopodioideae</taxon>
        <taxon>Diphasiastrum</taxon>
    </lineage>
</organism>
<name>A0ACC2BB04_DIPCM</name>
<evidence type="ECO:0000313" key="1">
    <source>
        <dbReference type="EMBL" id="KAJ7526969.1"/>
    </source>
</evidence>
<gene>
    <name evidence="1" type="ORF">O6H91_16G029600</name>
</gene>